<feature type="non-terminal residue" evidence="2">
    <location>
        <position position="1"/>
    </location>
</feature>
<proteinExistence type="predicted"/>
<feature type="region of interest" description="Disordered" evidence="1">
    <location>
        <begin position="110"/>
        <end position="150"/>
    </location>
</feature>
<feature type="compositionally biased region" description="Low complexity" evidence="1">
    <location>
        <begin position="110"/>
        <end position="121"/>
    </location>
</feature>
<accession>A0A2T3YXM9</accession>
<name>A0A2T3YXM9_TRIA4</name>
<evidence type="ECO:0000313" key="2">
    <source>
        <dbReference type="EMBL" id="PTB37306.1"/>
    </source>
</evidence>
<gene>
    <name evidence="2" type="ORF">M441DRAFT_149067</name>
</gene>
<organism evidence="2 3">
    <name type="scientific">Trichoderma asperellum (strain ATCC 204424 / CBS 433.97 / NBRC 101777)</name>
    <dbReference type="NCBI Taxonomy" id="1042311"/>
    <lineage>
        <taxon>Eukaryota</taxon>
        <taxon>Fungi</taxon>
        <taxon>Dikarya</taxon>
        <taxon>Ascomycota</taxon>
        <taxon>Pezizomycotina</taxon>
        <taxon>Sordariomycetes</taxon>
        <taxon>Hypocreomycetidae</taxon>
        <taxon>Hypocreales</taxon>
        <taxon>Hypocreaceae</taxon>
        <taxon>Trichoderma</taxon>
    </lineage>
</organism>
<dbReference type="EMBL" id="KZ679268">
    <property type="protein sequence ID" value="PTB37306.1"/>
    <property type="molecule type" value="Genomic_DNA"/>
</dbReference>
<dbReference type="AlphaFoldDB" id="A0A2T3YXM9"/>
<dbReference type="Proteomes" id="UP000240493">
    <property type="component" value="Unassembled WGS sequence"/>
</dbReference>
<feature type="region of interest" description="Disordered" evidence="1">
    <location>
        <begin position="182"/>
        <end position="233"/>
    </location>
</feature>
<reference evidence="2 3" key="1">
    <citation type="submission" date="2016-07" db="EMBL/GenBank/DDBJ databases">
        <title>Multiple horizontal gene transfer events from other fungi enriched the ability of initially mycotrophic Trichoderma (Ascomycota) to feed on dead plant biomass.</title>
        <authorList>
            <consortium name="DOE Joint Genome Institute"/>
            <person name="Aerts A."/>
            <person name="Atanasova L."/>
            <person name="Chenthamara K."/>
            <person name="Zhang J."/>
            <person name="Grujic M."/>
            <person name="Henrissat B."/>
            <person name="Kuo A."/>
            <person name="Salamov A."/>
            <person name="Lipzen A."/>
            <person name="Labutti K."/>
            <person name="Barry K."/>
            <person name="Miao Y."/>
            <person name="Rahimi M.J."/>
            <person name="Shen Q."/>
            <person name="Grigoriev I.V."/>
            <person name="Kubicek C.P."/>
            <person name="Druzhinina I.S."/>
        </authorList>
    </citation>
    <scope>NUCLEOTIDE SEQUENCE [LARGE SCALE GENOMIC DNA]</scope>
    <source>
        <strain evidence="2 3">CBS 433.97</strain>
    </source>
</reference>
<evidence type="ECO:0000256" key="1">
    <source>
        <dbReference type="SAM" id="MobiDB-lite"/>
    </source>
</evidence>
<evidence type="ECO:0000313" key="3">
    <source>
        <dbReference type="Proteomes" id="UP000240493"/>
    </source>
</evidence>
<dbReference type="OrthoDB" id="4121058at2759"/>
<feature type="compositionally biased region" description="Polar residues" evidence="1">
    <location>
        <begin position="135"/>
        <end position="149"/>
    </location>
</feature>
<protein>
    <submittedName>
        <fullName evidence="2">Uncharacterized protein</fullName>
    </submittedName>
</protein>
<keyword evidence="3" id="KW-1185">Reference proteome</keyword>
<sequence>EAQLIHHGIQPSKVKSVARMRLFDAVRKGTLSVPSSITDLEKKLKTERIKREMEDMKKAAQGLEAVAASQAGSSLEAATGKRKADVTVNVTINTNLPGSVAFTTAKRASTSASLEESSAPARQSATKQTARRDGSSQAFSRQEPASRTSPVPFCLLGRAARLSRPLALQWRIYSLTHQDSEYRDYTNPFDQPPPPYQDNYQDQSRHEGNHPSVQRARLPSLGPLNGRYDISSRSVDEQRPEYASRLNLVLTLAGPSLWGRFDLGLVEGVMYFQERPCSSSLDAVPFSWRGHEPNGPISYDDRYNKGWIKFLGDGRIEGWINHLGIYFEGHRKSDQAIRSDIDAQTMKRMWDEYNMEDEYEQQNRERW</sequence>